<evidence type="ECO:0000256" key="2">
    <source>
        <dbReference type="ARBA" id="ARBA00023098"/>
    </source>
</evidence>
<feature type="non-terminal residue" evidence="4">
    <location>
        <position position="1"/>
    </location>
</feature>
<evidence type="ECO:0000259" key="3">
    <source>
        <dbReference type="Pfam" id="PF00561"/>
    </source>
</evidence>
<dbReference type="GO" id="GO:0016042">
    <property type="term" value="P:lipid catabolic process"/>
    <property type="evidence" value="ECO:0007669"/>
    <property type="project" value="UniProtKB-KW"/>
</dbReference>
<dbReference type="Gene3D" id="3.40.50.1820">
    <property type="entry name" value="alpha/beta hydrolase"/>
    <property type="match status" value="1"/>
</dbReference>
<dbReference type="AlphaFoldDB" id="E3WDQ5"/>
<evidence type="ECO:0000313" key="4">
    <source>
        <dbReference type="EMBL" id="BAJ41088.1"/>
    </source>
</evidence>
<dbReference type="InterPro" id="IPR029058">
    <property type="entry name" value="AB_hydrolase_fold"/>
</dbReference>
<dbReference type="SUPFAM" id="SSF53474">
    <property type="entry name" value="alpha/beta-Hydrolases"/>
    <property type="match status" value="1"/>
</dbReference>
<name>E3WDQ5_SAMCY</name>
<keyword evidence="1" id="KW-0442">Lipid degradation</keyword>
<reference evidence="4" key="1">
    <citation type="journal article" date="2011" name="Insect Biochem. Mol. Biol.">
        <title>Samia cynthia versus Bombyx mori: Comparative gene mapping between a species with a low-number karyotype and the model species of Lepidoptera.</title>
        <authorList>
            <person name="Yoshido A."/>
            <person name="Yasukochi Y."/>
            <person name="Sahara K."/>
        </authorList>
    </citation>
    <scope>NUCLEOTIDE SEQUENCE</scope>
</reference>
<evidence type="ECO:0000256" key="1">
    <source>
        <dbReference type="ARBA" id="ARBA00022963"/>
    </source>
</evidence>
<gene>
    <name evidence="4" type="primary">ESP</name>
</gene>
<feature type="non-terminal residue" evidence="4">
    <location>
        <position position="197"/>
    </location>
</feature>
<dbReference type="InterPro" id="IPR000073">
    <property type="entry name" value="AB_hydrolase_1"/>
</dbReference>
<feature type="domain" description="AB hydrolase-1" evidence="3">
    <location>
        <begin position="1"/>
        <end position="95"/>
    </location>
</feature>
<keyword evidence="2" id="KW-0443">Lipid metabolism</keyword>
<accession>E3WDQ5</accession>
<protein>
    <submittedName>
        <fullName evidence="4">Egg specific protein</fullName>
    </submittedName>
</protein>
<dbReference type="PANTHER" id="PTHR11005">
    <property type="entry name" value="LYSOSOMAL ACID LIPASE-RELATED"/>
    <property type="match status" value="1"/>
</dbReference>
<sequence length="197" mass="22024">YDVWLGNVRGNRYSRRHVSKHPAVNYFWAYSNDEIAQHDLPAMIDYVLNVTGQDQLDYVGHTQGNTNAVALLSEQPWYNEKIKSLHALAPMVYVSHNRSPALRMMSQGSPFHDAIEKQLGSGVFMPTQELIQSMGGAMCEEQIGCRNVCSNINFIMSGVNIDQIDPETVASILVHLPAGTSTKVMNHYSQNVASHEF</sequence>
<organism evidence="4">
    <name type="scientific">Samia cynthia walkeri</name>
    <dbReference type="NCBI Taxonomy" id="713156"/>
    <lineage>
        <taxon>Eukaryota</taxon>
        <taxon>Metazoa</taxon>
        <taxon>Ecdysozoa</taxon>
        <taxon>Arthropoda</taxon>
        <taxon>Hexapoda</taxon>
        <taxon>Insecta</taxon>
        <taxon>Pterygota</taxon>
        <taxon>Neoptera</taxon>
        <taxon>Endopterygota</taxon>
        <taxon>Lepidoptera</taxon>
        <taxon>Glossata</taxon>
        <taxon>Ditrysia</taxon>
        <taxon>Bombycoidea</taxon>
        <taxon>Saturniidae</taxon>
        <taxon>Saturniinae</taxon>
        <taxon>Attacini</taxon>
        <taxon>Samia</taxon>
    </lineage>
</organism>
<dbReference type="EMBL" id="AB564749">
    <property type="protein sequence ID" value="BAJ41088.1"/>
    <property type="molecule type" value="Genomic_DNA"/>
</dbReference>
<proteinExistence type="predicted"/>
<dbReference type="Pfam" id="PF00561">
    <property type="entry name" value="Abhydrolase_1"/>
    <property type="match status" value="1"/>
</dbReference>